<comment type="cofactor">
    <cofactor evidence="1">
        <name>L-ascorbate</name>
        <dbReference type="ChEBI" id="CHEBI:38290"/>
    </cofactor>
</comment>
<dbReference type="EMBL" id="JALLPJ020000841">
    <property type="protein sequence ID" value="KAL3781500.1"/>
    <property type="molecule type" value="Genomic_DNA"/>
</dbReference>
<evidence type="ECO:0000259" key="7">
    <source>
        <dbReference type="PROSITE" id="PS51471"/>
    </source>
</evidence>
<feature type="domain" description="Fe2OG dioxygenase" evidence="7">
    <location>
        <begin position="177"/>
        <end position="315"/>
    </location>
</feature>
<dbReference type="SMART" id="SM00702">
    <property type="entry name" value="P4Hc"/>
    <property type="match status" value="1"/>
</dbReference>
<dbReference type="PROSITE" id="PS51471">
    <property type="entry name" value="FE2OG_OXY"/>
    <property type="match status" value="1"/>
</dbReference>
<evidence type="ECO:0000256" key="4">
    <source>
        <dbReference type="ARBA" id="ARBA00023002"/>
    </source>
</evidence>
<evidence type="ECO:0000256" key="6">
    <source>
        <dbReference type="SAM" id="SignalP"/>
    </source>
</evidence>
<dbReference type="PANTHER" id="PTHR10869:SF236">
    <property type="entry name" value="PROLYL 4-HYDROXYLASE ALPHA SUBUNIT DOMAIN-CONTAINING PROTEIN"/>
    <property type="match status" value="1"/>
</dbReference>
<keyword evidence="5" id="KW-0408">Iron</keyword>
<feature type="signal peptide" evidence="6">
    <location>
        <begin position="1"/>
        <end position="19"/>
    </location>
</feature>
<comment type="caution">
    <text evidence="8">The sequence shown here is derived from an EMBL/GenBank/DDBJ whole genome shotgun (WGS) entry which is preliminary data.</text>
</comment>
<evidence type="ECO:0000256" key="1">
    <source>
        <dbReference type="ARBA" id="ARBA00001961"/>
    </source>
</evidence>
<keyword evidence="2" id="KW-0479">Metal-binding</keyword>
<dbReference type="GO" id="GO:0046872">
    <property type="term" value="F:metal ion binding"/>
    <property type="evidence" value="ECO:0007669"/>
    <property type="project" value="UniProtKB-KW"/>
</dbReference>
<dbReference type="PANTHER" id="PTHR10869">
    <property type="entry name" value="PROLYL 4-HYDROXYLASE ALPHA SUBUNIT"/>
    <property type="match status" value="1"/>
</dbReference>
<protein>
    <recommendedName>
        <fullName evidence="7">Fe2OG dioxygenase domain-containing protein</fullName>
    </recommendedName>
</protein>
<dbReference type="GO" id="GO:0051213">
    <property type="term" value="F:dioxygenase activity"/>
    <property type="evidence" value="ECO:0007669"/>
    <property type="project" value="UniProtKB-KW"/>
</dbReference>
<evidence type="ECO:0000256" key="2">
    <source>
        <dbReference type="ARBA" id="ARBA00022723"/>
    </source>
</evidence>
<dbReference type="InterPro" id="IPR005123">
    <property type="entry name" value="Oxoglu/Fe-dep_dioxygenase_dom"/>
</dbReference>
<accession>A0ABD3P4V5</accession>
<proteinExistence type="predicted"/>
<organism evidence="8 9">
    <name type="scientific">Cyclotella atomus</name>
    <dbReference type="NCBI Taxonomy" id="382360"/>
    <lineage>
        <taxon>Eukaryota</taxon>
        <taxon>Sar</taxon>
        <taxon>Stramenopiles</taxon>
        <taxon>Ochrophyta</taxon>
        <taxon>Bacillariophyta</taxon>
        <taxon>Coscinodiscophyceae</taxon>
        <taxon>Thalassiosirophycidae</taxon>
        <taxon>Stephanodiscales</taxon>
        <taxon>Stephanodiscaceae</taxon>
        <taxon>Cyclotella</taxon>
    </lineage>
</organism>
<sequence length="333" mass="36689">MTVSTYLLLLATMLQLVNPFHMRRTLVHVAKRTQSLASTVSPEPTSIESFNPIGPPTILSSLGVGETFSMPSNTIKRLSGSPDIFLIKDFVFQDDLDVLMQAASEQGMDTAGTKNSAPNTIRKNSFLTWIDPYDISGSTSTEALSIARQLIFKAGGFFAHESMHKIMQDGGRVDYFFAEDLQVAKYDTDGCFNFHHDGFSRYLTVLIYMNGIGGTYFPFANLGNSIHDVDAADEASAVDLATARVPGKDGILLVGTEGTEPYAQSPYPNSVLHISAGDAIAFYSYKPTGKKDWRSLHCSLTVPQEKWISTCWFRSEALTGPFSYLKKEAMLRE</sequence>
<evidence type="ECO:0000256" key="3">
    <source>
        <dbReference type="ARBA" id="ARBA00022964"/>
    </source>
</evidence>
<feature type="chain" id="PRO_5044803899" description="Fe2OG dioxygenase domain-containing protein" evidence="6">
    <location>
        <begin position="20"/>
        <end position="333"/>
    </location>
</feature>
<keyword evidence="6" id="KW-0732">Signal</keyword>
<name>A0ABD3P4V5_9STRA</name>
<keyword evidence="4" id="KW-0560">Oxidoreductase</keyword>
<evidence type="ECO:0000313" key="8">
    <source>
        <dbReference type="EMBL" id="KAL3781500.1"/>
    </source>
</evidence>
<dbReference type="Gene3D" id="2.60.120.620">
    <property type="entry name" value="q2cbj1_9rhob like domain"/>
    <property type="match status" value="1"/>
</dbReference>
<gene>
    <name evidence="8" type="ORF">ACHAWO_001352</name>
</gene>
<dbReference type="AlphaFoldDB" id="A0ABD3P4V5"/>
<reference evidence="8 9" key="1">
    <citation type="submission" date="2024-10" db="EMBL/GenBank/DDBJ databases">
        <title>Updated reference genomes for cyclostephanoid diatoms.</title>
        <authorList>
            <person name="Roberts W.R."/>
            <person name="Alverson A.J."/>
        </authorList>
    </citation>
    <scope>NUCLEOTIDE SEQUENCE [LARGE SCALE GENOMIC DNA]</scope>
    <source>
        <strain evidence="8 9">AJA010-31</strain>
    </source>
</reference>
<keyword evidence="9" id="KW-1185">Reference proteome</keyword>
<dbReference type="InterPro" id="IPR045054">
    <property type="entry name" value="P4HA-like"/>
</dbReference>
<dbReference type="InterPro" id="IPR006620">
    <property type="entry name" value="Pro_4_hyd_alph"/>
</dbReference>
<keyword evidence="3" id="KW-0223">Dioxygenase</keyword>
<evidence type="ECO:0000256" key="5">
    <source>
        <dbReference type="ARBA" id="ARBA00023004"/>
    </source>
</evidence>
<evidence type="ECO:0000313" key="9">
    <source>
        <dbReference type="Proteomes" id="UP001530400"/>
    </source>
</evidence>
<dbReference type="Proteomes" id="UP001530400">
    <property type="component" value="Unassembled WGS sequence"/>
</dbReference>